<dbReference type="InterPro" id="IPR050273">
    <property type="entry name" value="GppA/Ppx_hydrolase"/>
</dbReference>
<dbReference type="InterPro" id="IPR003695">
    <property type="entry name" value="Ppx_GppA_N"/>
</dbReference>
<dbReference type="Gene3D" id="3.30.420.40">
    <property type="match status" value="1"/>
</dbReference>
<dbReference type="Pfam" id="PF02541">
    <property type="entry name" value="Ppx-GppA"/>
    <property type="match status" value="1"/>
</dbReference>
<sequence length="302" mass="33177">MKKTIIDVGTNSVRMLIAEKKDGNEWETLDKRLNSTRLGEGMSDNAVILDSARKRTKTAVEEFIDISKKQNSENIFIYGTSIMRDAQNGKDFSDEIKKSTGIPVTVLSGKDEAYYSYIGASGNSSAVTAVVDVGGGSTEICVGLGAEVDCRYSFNLGCVRDSCAFDMTTARGIGELKKHCFSLFKSADSIASVKRWIAVGGTATSMASILLEMEIYDSEKIQGYILKQEDVQRLSKELSQMSYEERCALKGIPEERADIIVAGSVIIDSLMEYFALSEFIVSDKDLLEGLLEADILKHKENE</sequence>
<dbReference type="Proteomes" id="UP000004594">
    <property type="component" value="Unassembled WGS sequence"/>
</dbReference>
<accession>E4L7Z2</accession>
<evidence type="ECO:0000256" key="1">
    <source>
        <dbReference type="ARBA" id="ARBA00007125"/>
    </source>
</evidence>
<dbReference type="eggNOG" id="COG0248">
    <property type="taxonomic scope" value="Bacteria"/>
</dbReference>
<name>E4L7Z2_9FIRM</name>
<evidence type="ECO:0000313" key="4">
    <source>
        <dbReference type="Proteomes" id="UP000004594"/>
    </source>
</evidence>
<organism evidence="3 4">
    <name type="scientific">Dialister micraerophilus UPII 345-E</name>
    <dbReference type="NCBI Taxonomy" id="910314"/>
    <lineage>
        <taxon>Bacteria</taxon>
        <taxon>Bacillati</taxon>
        <taxon>Bacillota</taxon>
        <taxon>Negativicutes</taxon>
        <taxon>Veillonellales</taxon>
        <taxon>Veillonellaceae</taxon>
        <taxon>Dialister</taxon>
    </lineage>
</organism>
<dbReference type="CDD" id="cd24054">
    <property type="entry name" value="ASKHA_NBD_AaPPX-GppA_MtPPX2-like"/>
    <property type="match status" value="1"/>
</dbReference>
<dbReference type="Gene3D" id="3.30.420.150">
    <property type="entry name" value="Exopolyphosphatase. Domain 2"/>
    <property type="match status" value="1"/>
</dbReference>
<gene>
    <name evidence="3" type="ORF">HMPREF9220_0833</name>
</gene>
<dbReference type="OrthoDB" id="9807195at2"/>
<evidence type="ECO:0000259" key="2">
    <source>
        <dbReference type="Pfam" id="PF02541"/>
    </source>
</evidence>
<dbReference type="RefSeq" id="WP_007554253.1">
    <property type="nucleotide sequence ID" value="NZ_AENT01000010.1"/>
</dbReference>
<dbReference type="GO" id="GO:0006357">
    <property type="term" value="P:regulation of transcription by RNA polymerase II"/>
    <property type="evidence" value="ECO:0007669"/>
    <property type="project" value="TreeGrafter"/>
</dbReference>
<dbReference type="InterPro" id="IPR043129">
    <property type="entry name" value="ATPase_NBD"/>
</dbReference>
<reference evidence="3 4" key="1">
    <citation type="submission" date="2010-11" db="EMBL/GenBank/DDBJ databases">
        <authorList>
            <person name="Durkin A.S."/>
            <person name="Madupu R."/>
            <person name="Torralba M."/>
            <person name="Gillis M."/>
            <person name="Methe B."/>
            <person name="Sutton G."/>
            <person name="Nelson K.E."/>
        </authorList>
    </citation>
    <scope>NUCLEOTIDE SEQUENCE [LARGE SCALE GENOMIC DNA]</scope>
    <source>
        <strain evidence="3 4">UPII 345-E</strain>
    </source>
</reference>
<dbReference type="AlphaFoldDB" id="E4L7Z2"/>
<comment type="similarity">
    <text evidence="1">Belongs to the GppA/Ppx family.</text>
</comment>
<evidence type="ECO:0000313" key="3">
    <source>
        <dbReference type="EMBL" id="EFR43157.1"/>
    </source>
</evidence>
<dbReference type="EMBL" id="AENT01000010">
    <property type="protein sequence ID" value="EFR43157.1"/>
    <property type="molecule type" value="Genomic_DNA"/>
</dbReference>
<feature type="domain" description="Ppx/GppA phosphatase N-terminal" evidence="2">
    <location>
        <begin position="17"/>
        <end position="298"/>
    </location>
</feature>
<dbReference type="PANTHER" id="PTHR30005:SF0">
    <property type="entry name" value="RETROGRADE REGULATION PROTEIN 2"/>
    <property type="match status" value="1"/>
</dbReference>
<comment type="caution">
    <text evidence="3">The sequence shown here is derived from an EMBL/GenBank/DDBJ whole genome shotgun (WGS) entry which is preliminary data.</text>
</comment>
<dbReference type="SUPFAM" id="SSF53067">
    <property type="entry name" value="Actin-like ATPase domain"/>
    <property type="match status" value="2"/>
</dbReference>
<dbReference type="PANTHER" id="PTHR30005">
    <property type="entry name" value="EXOPOLYPHOSPHATASE"/>
    <property type="match status" value="1"/>
</dbReference>
<proteinExistence type="inferred from homology"/>
<protein>
    <submittedName>
        <fullName evidence="3">Ppx/GppA phosphatase family protein</fullName>
    </submittedName>
</protein>